<protein>
    <recommendedName>
        <fullName evidence="1">non-specific serine/threonine protein kinase</fullName>
        <ecNumber evidence="1">2.7.11.1</ecNumber>
    </recommendedName>
</protein>
<keyword evidence="4 8" id="KW-0418">Kinase</keyword>
<dbReference type="SUPFAM" id="SSF56112">
    <property type="entry name" value="Protein kinase-like (PK-like)"/>
    <property type="match status" value="1"/>
</dbReference>
<keyword evidence="5" id="KW-0067">ATP-binding</keyword>
<dbReference type="Gene3D" id="1.10.510.10">
    <property type="entry name" value="Transferase(Phosphotransferase) domain 1"/>
    <property type="match status" value="1"/>
</dbReference>
<keyword evidence="2" id="KW-0808">Transferase</keyword>
<dbReference type="Pfam" id="PF00069">
    <property type="entry name" value="Pkinase"/>
    <property type="match status" value="1"/>
</dbReference>
<dbReference type="GO" id="GO:0004674">
    <property type="term" value="F:protein serine/threonine kinase activity"/>
    <property type="evidence" value="ECO:0007669"/>
    <property type="project" value="UniProtKB-KW"/>
</dbReference>
<dbReference type="STRING" id="1658174.A0A1J9Q670"/>
<dbReference type="PROSITE" id="PS50011">
    <property type="entry name" value="PROTEIN_KINASE_DOM"/>
    <property type="match status" value="1"/>
</dbReference>
<dbReference type="InterPro" id="IPR011009">
    <property type="entry name" value="Kinase-like_dom_sf"/>
</dbReference>
<reference evidence="8 9" key="1">
    <citation type="submission" date="2015-08" db="EMBL/GenBank/DDBJ databases">
        <title>Emmonsia species relationships and genome sequence.</title>
        <authorList>
            <person name="Cuomo C.A."/>
            <person name="Schwartz I.S."/>
            <person name="Kenyon C."/>
            <person name="De Hoog G.S."/>
            <person name="Govender N.P."/>
            <person name="Botha A."/>
            <person name="Moreno L."/>
            <person name="De Vries M."/>
            <person name="Munoz J.F."/>
            <person name="Stielow J.B."/>
        </authorList>
    </citation>
    <scope>NUCLEOTIDE SEQUENCE [LARGE SCALE GENOMIC DNA]</scope>
    <source>
        <strain evidence="8 9">EI222</strain>
    </source>
</reference>
<dbReference type="InterPro" id="IPR008271">
    <property type="entry name" value="Ser/Thr_kinase_AS"/>
</dbReference>
<keyword evidence="3" id="KW-0547">Nucleotide-binding</keyword>
<feature type="compositionally biased region" description="Basic and acidic residues" evidence="6">
    <location>
        <begin position="18"/>
        <end position="27"/>
    </location>
</feature>
<keyword evidence="8" id="KW-0723">Serine/threonine-protein kinase</keyword>
<dbReference type="SMART" id="SM00220">
    <property type="entry name" value="S_TKc"/>
    <property type="match status" value="1"/>
</dbReference>
<feature type="domain" description="Protein kinase" evidence="7">
    <location>
        <begin position="159"/>
        <end position="471"/>
    </location>
</feature>
<dbReference type="OrthoDB" id="310217at2759"/>
<evidence type="ECO:0000313" key="9">
    <source>
        <dbReference type="Proteomes" id="UP000242791"/>
    </source>
</evidence>
<accession>A0A1J9Q670</accession>
<name>A0A1J9Q670_9EURO</name>
<dbReference type="CDD" id="cd00180">
    <property type="entry name" value="PKc"/>
    <property type="match status" value="1"/>
</dbReference>
<evidence type="ECO:0000256" key="3">
    <source>
        <dbReference type="ARBA" id="ARBA00022741"/>
    </source>
</evidence>
<dbReference type="PROSITE" id="PS00108">
    <property type="entry name" value="PROTEIN_KINASE_ST"/>
    <property type="match status" value="1"/>
</dbReference>
<proteinExistence type="predicted"/>
<comment type="caution">
    <text evidence="8">The sequence shown here is derived from an EMBL/GenBank/DDBJ whole genome shotgun (WGS) entry which is preliminary data.</text>
</comment>
<organism evidence="8 9">
    <name type="scientific">Blastomyces percursus</name>
    <dbReference type="NCBI Taxonomy" id="1658174"/>
    <lineage>
        <taxon>Eukaryota</taxon>
        <taxon>Fungi</taxon>
        <taxon>Dikarya</taxon>
        <taxon>Ascomycota</taxon>
        <taxon>Pezizomycotina</taxon>
        <taxon>Eurotiomycetes</taxon>
        <taxon>Eurotiomycetidae</taxon>
        <taxon>Onygenales</taxon>
        <taxon>Ajellomycetaceae</taxon>
        <taxon>Blastomyces</taxon>
    </lineage>
</organism>
<dbReference type="Proteomes" id="UP000242791">
    <property type="component" value="Unassembled WGS sequence"/>
</dbReference>
<dbReference type="PANTHER" id="PTHR43671">
    <property type="entry name" value="SERINE/THREONINE-PROTEIN KINASE NEK"/>
    <property type="match status" value="1"/>
</dbReference>
<dbReference type="AlphaFoldDB" id="A0A1J9Q670"/>
<gene>
    <name evidence="8" type="ORF">ACJ73_05061</name>
</gene>
<feature type="region of interest" description="Disordered" evidence="6">
    <location>
        <begin position="569"/>
        <end position="594"/>
    </location>
</feature>
<evidence type="ECO:0000256" key="6">
    <source>
        <dbReference type="SAM" id="MobiDB-lite"/>
    </source>
</evidence>
<evidence type="ECO:0000256" key="2">
    <source>
        <dbReference type="ARBA" id="ARBA00022679"/>
    </source>
</evidence>
<evidence type="ECO:0000256" key="5">
    <source>
        <dbReference type="ARBA" id="ARBA00022840"/>
    </source>
</evidence>
<evidence type="ECO:0000256" key="1">
    <source>
        <dbReference type="ARBA" id="ARBA00012513"/>
    </source>
</evidence>
<feature type="region of interest" description="Disordered" evidence="6">
    <location>
        <begin position="1"/>
        <end position="27"/>
    </location>
</feature>
<evidence type="ECO:0000256" key="4">
    <source>
        <dbReference type="ARBA" id="ARBA00022777"/>
    </source>
</evidence>
<sequence>MAKNRESSQDPSVNIEASLKKSTREESSLLFPHPSFQFIPSLSLQRQSHQQNQPEDEQDQHHHLNPLGFYRRFQKAYKLGNEWFPIPGPDAIRYYEEELTRNDLGLGSEWEYMDEFRKQLRKFVHLTEVEGYVSEYEEDEYGCDLRWKDQGLPSEENQWIYMGELGEGGFGYVQCWEWYPFGSRDPIRFAVKDTQNDQFWNDYCSEGNLTRRINATGCPNVVKVYDWIELGAQPPGLIAHNRTFRILYEYYEGGSLSNLYAHYMEYKNIRKGLTVAGQSRLLLPEAFLWHLFHEIATALLYCAHGHVGPKRKPDWEEIIHKDVKPGNILLCAVPSPDSEELYPTCYLGDFGLAYTIPNDDVRAYKKAYPMEGTVEFLPPEAVDRFSSGVIGPKLDIYSLTLSIREAIEMTLHMYTADEINTLRKLPGGGNYLPYSLDLFNLCRAAGSSRIYRRPDIYSLWRMTGEQAKKWKGKVKANRCRMEAKRADCYDGMVLIDHDVRRRFQRDRPFRREFLREASWEHRNRGVVKLGKAIVRRIKGEQNGEDEGSEGDGDWIGSHVDRAETREWNCASEGAEPWGQPESWNWPKRRARGVV</sequence>
<evidence type="ECO:0000259" key="7">
    <source>
        <dbReference type="PROSITE" id="PS50011"/>
    </source>
</evidence>
<dbReference type="GO" id="GO:0005524">
    <property type="term" value="F:ATP binding"/>
    <property type="evidence" value="ECO:0007669"/>
    <property type="project" value="UniProtKB-KW"/>
</dbReference>
<dbReference type="EMBL" id="LGTZ01000756">
    <property type="protein sequence ID" value="OJD23586.1"/>
    <property type="molecule type" value="Genomic_DNA"/>
</dbReference>
<dbReference type="PANTHER" id="PTHR43671:SF13">
    <property type="entry name" value="SERINE_THREONINE-PROTEIN KINASE NEK2"/>
    <property type="match status" value="1"/>
</dbReference>
<evidence type="ECO:0000313" key="8">
    <source>
        <dbReference type="EMBL" id="OJD23586.1"/>
    </source>
</evidence>
<keyword evidence="9" id="KW-1185">Reference proteome</keyword>
<dbReference type="EC" id="2.7.11.1" evidence="1"/>
<dbReference type="InterPro" id="IPR000719">
    <property type="entry name" value="Prot_kinase_dom"/>
</dbReference>
<dbReference type="VEuPathDB" id="FungiDB:ACJ73_05061"/>
<dbReference type="InterPro" id="IPR050660">
    <property type="entry name" value="NEK_Ser/Thr_kinase"/>
</dbReference>